<dbReference type="RefSeq" id="WP_036585882.1">
    <property type="nucleotide sequence ID" value="NZ_KK082172.1"/>
</dbReference>
<evidence type="ECO:0000256" key="1">
    <source>
        <dbReference type="SAM" id="MobiDB-lite"/>
    </source>
</evidence>
<comment type="caution">
    <text evidence="2">The sequence shown here is derived from an EMBL/GenBank/DDBJ whole genome shotgun (WGS) entry which is preliminary data.</text>
</comment>
<sequence>MNPNHAVQFAFADQHDAAMAFATLHELGYSPVRNGDHVHIHLERGDLTSALEVTMAHGGQLCGQAAMDNEAVIESAYDMDAIPIPAHTVNEDLPDLYMEASGELGDDGKRNRNDDDTDGLFDPDGSLDFFPGDVKA</sequence>
<evidence type="ECO:0000313" key="2">
    <source>
        <dbReference type="EMBL" id="EXX85066.1"/>
    </source>
</evidence>
<dbReference type="AlphaFoldDB" id="A0A9W5RZG8"/>
<protein>
    <recommendedName>
        <fullName evidence="4">DNA/RNA helicase</fullName>
    </recommendedName>
</protein>
<gene>
    <name evidence="2" type="ORF">BG53_09640</name>
</gene>
<keyword evidence="3" id="KW-1185">Reference proteome</keyword>
<evidence type="ECO:0000313" key="3">
    <source>
        <dbReference type="Proteomes" id="UP000053750"/>
    </source>
</evidence>
<accession>A0A9W5RZG8</accession>
<organism evidence="2 3">
    <name type="scientific">Paenibacillus darwinianus</name>
    <dbReference type="NCBI Taxonomy" id="1380763"/>
    <lineage>
        <taxon>Bacteria</taxon>
        <taxon>Bacillati</taxon>
        <taxon>Bacillota</taxon>
        <taxon>Bacilli</taxon>
        <taxon>Bacillales</taxon>
        <taxon>Paenibacillaceae</taxon>
        <taxon>Paenibacillus</taxon>
    </lineage>
</organism>
<dbReference type="OrthoDB" id="2661156at2"/>
<dbReference type="Proteomes" id="UP000053750">
    <property type="component" value="Unassembled WGS sequence"/>
</dbReference>
<dbReference type="EMBL" id="JFHU01000246">
    <property type="protein sequence ID" value="EXX85066.1"/>
    <property type="molecule type" value="Genomic_DNA"/>
</dbReference>
<reference evidence="2 3" key="1">
    <citation type="submission" date="2014-02" db="EMBL/GenBank/DDBJ databases">
        <title>Genome sequence of Paenibacillus darwinianus reveals adaptive mechanisms for survival in Antarctic soils.</title>
        <authorList>
            <person name="Dsouza M."/>
            <person name="Taylor M.W."/>
            <person name="Turner S.J."/>
            <person name="Aislabie J."/>
        </authorList>
    </citation>
    <scope>NUCLEOTIDE SEQUENCE [LARGE SCALE GENOMIC DNA]</scope>
    <source>
        <strain evidence="2 3">CE1</strain>
    </source>
</reference>
<evidence type="ECO:0008006" key="4">
    <source>
        <dbReference type="Google" id="ProtNLM"/>
    </source>
</evidence>
<proteinExistence type="predicted"/>
<feature type="region of interest" description="Disordered" evidence="1">
    <location>
        <begin position="97"/>
        <end position="136"/>
    </location>
</feature>
<name>A0A9W5RZG8_9BACL</name>